<evidence type="ECO:0000313" key="3">
    <source>
        <dbReference type="Proteomes" id="UP000799092"/>
    </source>
</evidence>
<accession>A0A6A8DEY5</accession>
<feature type="transmembrane region" description="Helical" evidence="1">
    <location>
        <begin position="90"/>
        <end position="110"/>
    </location>
</feature>
<organism evidence="2 3">
    <name type="scientific">Aquibacillus halophilus</name>
    <dbReference type="NCBI Taxonomy" id="930132"/>
    <lineage>
        <taxon>Bacteria</taxon>
        <taxon>Bacillati</taxon>
        <taxon>Bacillota</taxon>
        <taxon>Bacilli</taxon>
        <taxon>Bacillales</taxon>
        <taxon>Bacillaceae</taxon>
        <taxon>Aquibacillus</taxon>
    </lineage>
</organism>
<gene>
    <name evidence="2" type="primary">yqfD</name>
    <name evidence="2" type="ORF">GH741_10355</name>
</gene>
<keyword evidence="1" id="KW-0472">Membrane</keyword>
<evidence type="ECO:0000256" key="1">
    <source>
        <dbReference type="SAM" id="Phobius"/>
    </source>
</evidence>
<dbReference type="PIRSF" id="PIRSF029895">
    <property type="entry name" value="SpoIV"/>
    <property type="match status" value="1"/>
</dbReference>
<dbReference type="NCBIfam" id="TIGR02876">
    <property type="entry name" value="spore_yqfD"/>
    <property type="match status" value="1"/>
</dbReference>
<keyword evidence="3" id="KW-1185">Reference proteome</keyword>
<keyword evidence="1" id="KW-0812">Transmembrane</keyword>
<evidence type="ECO:0000313" key="2">
    <source>
        <dbReference type="EMBL" id="MRH43086.1"/>
    </source>
</evidence>
<keyword evidence="1" id="KW-1133">Transmembrane helix</keyword>
<dbReference type="AlphaFoldDB" id="A0A6A8DEY5"/>
<dbReference type="OrthoDB" id="1640349at2"/>
<dbReference type="Pfam" id="PF06898">
    <property type="entry name" value="YqfD"/>
    <property type="match status" value="1"/>
</dbReference>
<proteinExistence type="predicted"/>
<dbReference type="InterPro" id="IPR010690">
    <property type="entry name" value="YqfD"/>
</dbReference>
<protein>
    <submittedName>
        <fullName evidence="2">Sporulation protein YqfD</fullName>
    </submittedName>
</protein>
<sequence length="407" mass="46658">MKQTQNVFFTGYVTINVEGYHPELFFDLCTRNGIVIWNIKKTGEMVCRGNIKLKDISKIREIRRGTVYKISFVQKKGLPFISKNFFVKRGLVTGIIVSMLFVFLLSNIVWDVKINGVHPEIEKRIEEQLRQYGIYPGAVKFSVGSPGVIQQNLLSDIPELLWVGVTEKGTTYYLEGVEKTVVEEKEKNGPRNIIAAKAGVIIDMFVSKGQPMVKVNDFVKKGDLLVSGELGEKLVNDEEDEEKQHQAKELITAEAEIIARTWYESEVNVPLEVNYNVLTGENKEKHYLRFWNFLLPIWGFKNPDYEEVQIDAEQSSFNFFKSKFPISYVKQNIQEKRIISQKRTHSEAIADGIEQAKKNLQNNLGENADITFEKVLHESMEHGKVKLIIYFNVNENIAKNQPISQGD</sequence>
<dbReference type="EMBL" id="WJNG01000007">
    <property type="protein sequence ID" value="MRH43086.1"/>
    <property type="molecule type" value="Genomic_DNA"/>
</dbReference>
<dbReference type="Proteomes" id="UP000799092">
    <property type="component" value="Unassembled WGS sequence"/>
</dbReference>
<reference evidence="2" key="1">
    <citation type="submission" date="2019-11" db="EMBL/GenBank/DDBJ databases">
        <authorList>
            <person name="Li J."/>
        </authorList>
    </citation>
    <scope>NUCLEOTIDE SEQUENCE</scope>
    <source>
        <strain evidence="2">B6B</strain>
    </source>
</reference>
<name>A0A6A8DEY5_9BACI</name>
<comment type="caution">
    <text evidence="2">The sequence shown here is derived from an EMBL/GenBank/DDBJ whole genome shotgun (WGS) entry which is preliminary data.</text>
</comment>
<dbReference type="RefSeq" id="WP_153736716.1">
    <property type="nucleotide sequence ID" value="NZ_WJNG01000007.1"/>
</dbReference>